<evidence type="ECO:0000313" key="2">
    <source>
        <dbReference type="EMBL" id="ROR31802.1"/>
    </source>
</evidence>
<keyword evidence="3" id="KW-1185">Reference proteome</keyword>
<dbReference type="GO" id="GO:0009421">
    <property type="term" value="C:bacterial-type flagellum filament cap"/>
    <property type="evidence" value="ECO:0007669"/>
    <property type="project" value="InterPro"/>
</dbReference>
<proteinExistence type="predicted"/>
<dbReference type="Pfam" id="PF07195">
    <property type="entry name" value="FliD_C"/>
    <property type="match status" value="1"/>
</dbReference>
<dbReference type="OrthoDB" id="9763527at2"/>
<comment type="caution">
    <text evidence="2">The sequence shown here is derived from an EMBL/GenBank/DDBJ whole genome shotgun (WGS) entry which is preliminary data.</text>
</comment>
<dbReference type="InterPro" id="IPR010809">
    <property type="entry name" value="FliD_C"/>
</dbReference>
<dbReference type="PANTHER" id="PTHR30288:SF0">
    <property type="entry name" value="FLAGELLAR HOOK-ASSOCIATED PROTEIN 2"/>
    <property type="match status" value="1"/>
</dbReference>
<reference evidence="2 3" key="1">
    <citation type="submission" date="2018-11" db="EMBL/GenBank/DDBJ databases">
        <title>Genomic Encyclopedia of Type Strains, Phase IV (KMG-IV): sequencing the most valuable type-strain genomes for metagenomic binning, comparative biology and taxonomic classification.</title>
        <authorList>
            <person name="Goeker M."/>
        </authorList>
    </citation>
    <scope>NUCLEOTIDE SEQUENCE [LARGE SCALE GENOMIC DNA]</scope>
    <source>
        <strain evidence="2 3">DSM 26537</strain>
    </source>
</reference>
<dbReference type="GO" id="GO:0007155">
    <property type="term" value="P:cell adhesion"/>
    <property type="evidence" value="ECO:0007669"/>
    <property type="project" value="InterPro"/>
</dbReference>
<dbReference type="GO" id="GO:0071973">
    <property type="term" value="P:bacterial-type flagellum-dependent cell motility"/>
    <property type="evidence" value="ECO:0007669"/>
    <property type="project" value="TreeGrafter"/>
</dbReference>
<gene>
    <name evidence="2" type="ORF">EDD66_101421</name>
</gene>
<name>A0A3N1Y2N0_9FIRM</name>
<evidence type="ECO:0000259" key="1">
    <source>
        <dbReference type="Pfam" id="PF07195"/>
    </source>
</evidence>
<evidence type="ECO:0000313" key="3">
    <source>
        <dbReference type="Proteomes" id="UP000273083"/>
    </source>
</evidence>
<protein>
    <recommendedName>
        <fullName evidence="1">Flagellar hook-associated protein 2 C-terminal domain-containing protein</fullName>
    </recommendedName>
</protein>
<accession>A0A3N1Y2N0</accession>
<feature type="domain" description="Flagellar hook-associated protein 2 C-terminal" evidence="1">
    <location>
        <begin position="237"/>
        <end position="310"/>
    </location>
</feature>
<dbReference type="RefSeq" id="WP_123607889.1">
    <property type="nucleotide sequence ID" value="NZ_RJVG01000001.1"/>
</dbReference>
<dbReference type="Proteomes" id="UP000273083">
    <property type="component" value="Unassembled WGS sequence"/>
</dbReference>
<dbReference type="AlphaFoldDB" id="A0A3N1Y2N0"/>
<dbReference type="EMBL" id="RJVG01000001">
    <property type="protein sequence ID" value="ROR31802.1"/>
    <property type="molecule type" value="Genomic_DNA"/>
</dbReference>
<dbReference type="InterPro" id="IPR040026">
    <property type="entry name" value="FliD"/>
</dbReference>
<organism evidence="2 3">
    <name type="scientific">Mobilisporobacter senegalensis</name>
    <dbReference type="NCBI Taxonomy" id="1329262"/>
    <lineage>
        <taxon>Bacteria</taxon>
        <taxon>Bacillati</taxon>
        <taxon>Bacillota</taxon>
        <taxon>Clostridia</taxon>
        <taxon>Lachnospirales</taxon>
        <taxon>Lachnospiraceae</taxon>
        <taxon>Mobilisporobacter</taxon>
    </lineage>
</organism>
<dbReference type="PANTHER" id="PTHR30288">
    <property type="entry name" value="FLAGELLAR CAP/ASSEMBLY PROTEIN FLID"/>
    <property type="match status" value="1"/>
</dbReference>
<sequence>MIYYDQSKTNLDQINQRKHRLNIKRSIYNKVIKFSTRSPLYMFELSEENRAYALSLKKSTIKLNSILNQYNRDNKDSVFQYKKASSSNDKIAHVDIIGSNYEELPEEFTLKVNSLALSQINSGNEVSTYNSSLPIGIYSFTIDIEDNTYEFQFNITEKCTNKENLLKLIKFINRSKLGVIASFVENHKKETVQSVLKAEFTGSNRQLAFTIKDIPADINSRGIVEYFGLDNVLQYPKNSKFEINGIEKESISNCFTYNKIIKISLHQTSSEEIQITYTPDTDKILESFSIIINTYNNLIDLISNQGDTQKTSAILKNELHHIFTDYINELESCGLALDDTGSIILDDSLSYSAAKDGAIEELLLNEDGYIAKLKYKLNQIMLDPMIYLDKKVVTYPNIAKPIYYNPYIISLYSGMIYNYYC</sequence>